<evidence type="ECO:0000313" key="1">
    <source>
        <dbReference type="EMBL" id="BAD81186.1"/>
    </source>
</evidence>
<accession>Q5NBH0</accession>
<proteinExistence type="predicted"/>
<dbReference type="Proteomes" id="UP000817658">
    <property type="component" value="Chromosome 1"/>
</dbReference>
<dbReference type="AlphaFoldDB" id="Q5NBH0"/>
<name>Q5NBH0_ORYSJ</name>
<dbReference type="EMBL" id="AP001080">
    <property type="protein sequence ID" value="BAD81186.1"/>
    <property type="molecule type" value="Genomic_DNA"/>
</dbReference>
<organism evidence="1">
    <name type="scientific">Oryza sativa subsp. japonica</name>
    <name type="common">Rice</name>
    <dbReference type="NCBI Taxonomy" id="39947"/>
    <lineage>
        <taxon>Eukaryota</taxon>
        <taxon>Viridiplantae</taxon>
        <taxon>Streptophyta</taxon>
        <taxon>Embryophyta</taxon>
        <taxon>Tracheophyta</taxon>
        <taxon>Spermatophyta</taxon>
        <taxon>Magnoliopsida</taxon>
        <taxon>Liliopsida</taxon>
        <taxon>Poales</taxon>
        <taxon>Poaceae</taxon>
        <taxon>BOP clade</taxon>
        <taxon>Oryzoideae</taxon>
        <taxon>Oryzeae</taxon>
        <taxon>Oryzinae</taxon>
        <taxon>Oryza</taxon>
        <taxon>Oryza sativa</taxon>
    </lineage>
</organism>
<protein>
    <submittedName>
        <fullName evidence="1">Uncharacterized protein</fullName>
    </submittedName>
</protein>
<gene>
    <name evidence="1" type="primary">P0499C11.20</name>
</gene>
<reference evidence="1" key="1">
    <citation type="journal article" date="2002" name="Nature">
        <title>The genome sequence and structure of rice chromosome 1.</title>
        <authorList>
            <person name="Sasaki T."/>
            <person name="Matsumoto T."/>
            <person name="Yamamoto K."/>
            <person name="Sakata K."/>
            <person name="Baba T."/>
            <person name="Katayose Y."/>
            <person name="Wu J."/>
            <person name="Niimura Y."/>
            <person name="Cheng Z."/>
            <person name="Nagamura Y."/>
            <person name="Antonio B.A."/>
            <person name="Kanamori H."/>
            <person name="Hosokawa S."/>
            <person name="Masukawa M."/>
            <person name="Arikawa K."/>
            <person name="Chiden Y."/>
            <person name="Hayashi M."/>
            <person name="Okamoto M."/>
            <person name="Ando T."/>
            <person name="Aoki H."/>
            <person name="Arita K."/>
            <person name="Hamada M."/>
            <person name="Harada C."/>
            <person name="Hijishita S."/>
            <person name="Honda M."/>
            <person name="Ichikawa Y."/>
            <person name="Idonuma A."/>
            <person name="Iijima M."/>
            <person name="Ikeda M."/>
            <person name="Ikeno M."/>
            <person name="Itoh S."/>
            <person name="Itoh T."/>
            <person name="Itoh Y."/>
            <person name="Itoh Y."/>
            <person name="Iwabuchi A."/>
            <person name="Kamiya K."/>
            <person name="Karasawa W."/>
            <person name="Katagiri S."/>
            <person name="Kikuta A."/>
            <person name="Kobayashi N."/>
            <person name="Kono I."/>
            <person name="Machita K."/>
            <person name="Maehara T."/>
            <person name="Mizuno H."/>
            <person name="Mizubayashi T."/>
            <person name="Mukai Y."/>
            <person name="Nagasaki H."/>
            <person name="Nakashima M."/>
            <person name="Nakama Y."/>
            <person name="Nakamichi Y."/>
            <person name="Nakamura M."/>
            <person name="Namiki N."/>
            <person name="Negishi M."/>
            <person name="Ohta I."/>
            <person name="Ono N."/>
            <person name="Saji S."/>
            <person name="Sakai K."/>
            <person name="Shibata M."/>
            <person name="Shimokawa T."/>
            <person name="Shomura A."/>
            <person name="Song J."/>
            <person name="Takazaki Y."/>
            <person name="Terasawa K."/>
            <person name="Tsuji K."/>
            <person name="Waki K."/>
            <person name="Yamagata H."/>
            <person name="Yamane H."/>
            <person name="Yoshiki S."/>
            <person name="Yoshihara R."/>
            <person name="Yukawa K."/>
            <person name="Zhong H."/>
            <person name="Iwama H."/>
            <person name="Endo T."/>
            <person name="Ito H."/>
            <person name="Hahn J.H."/>
            <person name="Kim H.I."/>
            <person name="Eun M.Y."/>
            <person name="Yano M."/>
            <person name="Jiang J."/>
            <person name="Gojobori T."/>
        </authorList>
    </citation>
    <scope>NUCLEOTIDE SEQUENCE [LARGE SCALE GENOMIC DNA]</scope>
</reference>
<sequence>MAASLPLPACRNNVATRSPVRWNTGSSFLSGRMSHVASSSMHRLADPIPKERWDGYAYAGVDYLANQHKSKHKMEFA</sequence>